<dbReference type="Pfam" id="PF04390">
    <property type="entry name" value="LptE"/>
    <property type="match status" value="1"/>
</dbReference>
<dbReference type="GO" id="GO:0019867">
    <property type="term" value="C:outer membrane"/>
    <property type="evidence" value="ECO:0007669"/>
    <property type="project" value="InterPro"/>
</dbReference>
<proteinExistence type="predicted"/>
<gene>
    <name evidence="1" type="ORF">METZ01_LOCUS181721</name>
</gene>
<organism evidence="1">
    <name type="scientific">marine metagenome</name>
    <dbReference type="NCBI Taxonomy" id="408172"/>
    <lineage>
        <taxon>unclassified sequences</taxon>
        <taxon>metagenomes</taxon>
        <taxon>ecological metagenomes</taxon>
    </lineage>
</organism>
<evidence type="ECO:0008006" key="2">
    <source>
        <dbReference type="Google" id="ProtNLM"/>
    </source>
</evidence>
<evidence type="ECO:0000313" key="1">
    <source>
        <dbReference type="EMBL" id="SVB28867.1"/>
    </source>
</evidence>
<dbReference type="PROSITE" id="PS51257">
    <property type="entry name" value="PROKAR_LIPOPROTEIN"/>
    <property type="match status" value="1"/>
</dbReference>
<sequence length="175" mass="19113">MRCLTSPANLLFALTIGSMASCGYSLIGTGSFLPDYIQTVAIPTFANTTPRFEVEVRITDAVTREFVSRGNFTMVADAAGANAELTGTITAFDVTPIGLNPDEEATNFLVQIRAQVNFRDLVQNEILYANNSFYFRQEFEIEADPTSLSDLSNVAVDEIAEEFARTVVSSILEGF</sequence>
<dbReference type="AlphaFoldDB" id="A0A382CU85"/>
<accession>A0A382CU85</accession>
<reference evidence="1" key="1">
    <citation type="submission" date="2018-05" db="EMBL/GenBank/DDBJ databases">
        <authorList>
            <person name="Lanie J.A."/>
            <person name="Ng W.-L."/>
            <person name="Kazmierczak K.M."/>
            <person name="Andrzejewski T.M."/>
            <person name="Davidsen T.M."/>
            <person name="Wayne K.J."/>
            <person name="Tettelin H."/>
            <person name="Glass J.I."/>
            <person name="Rusch D."/>
            <person name="Podicherti R."/>
            <person name="Tsui H.-C.T."/>
            <person name="Winkler M.E."/>
        </authorList>
    </citation>
    <scope>NUCLEOTIDE SEQUENCE</scope>
</reference>
<dbReference type="EMBL" id="UINC01035833">
    <property type="protein sequence ID" value="SVB28867.1"/>
    <property type="molecule type" value="Genomic_DNA"/>
</dbReference>
<protein>
    <recommendedName>
        <fullName evidence="2">ABC-type transport auxiliary lipoprotein component domain-containing protein</fullName>
    </recommendedName>
</protein>
<dbReference type="Gene3D" id="3.30.160.150">
    <property type="entry name" value="Lipoprotein like domain"/>
    <property type="match status" value="1"/>
</dbReference>
<dbReference type="GO" id="GO:0043165">
    <property type="term" value="P:Gram-negative-bacterium-type cell outer membrane assembly"/>
    <property type="evidence" value="ECO:0007669"/>
    <property type="project" value="InterPro"/>
</dbReference>
<name>A0A382CU85_9ZZZZ</name>
<dbReference type="InterPro" id="IPR007485">
    <property type="entry name" value="LPS_assembly_LptE"/>
</dbReference>